<reference evidence="2" key="1">
    <citation type="journal article" date="2023" name="Mar. Drugs">
        <title>Gemmata algarum, a Novel Planctomycete Isolated from an Algal Mat, Displays Antimicrobial Activity.</title>
        <authorList>
            <person name="Kumar G."/>
            <person name="Kallscheuer N."/>
            <person name="Kashif M."/>
            <person name="Ahamad S."/>
            <person name="Jagadeeshwari U."/>
            <person name="Pannikurungottu S."/>
            <person name="Haufschild T."/>
            <person name="Kabuu M."/>
            <person name="Sasikala C."/>
            <person name="Jogler C."/>
            <person name="Ramana C."/>
        </authorList>
    </citation>
    <scope>NUCLEOTIDE SEQUENCE [LARGE SCALE GENOMIC DNA]</scope>
    <source>
        <strain evidence="2">JC673</strain>
    </source>
</reference>
<dbReference type="EMBL" id="JAXBLV010000204">
    <property type="protein sequence ID" value="MDY3562002.1"/>
    <property type="molecule type" value="Genomic_DNA"/>
</dbReference>
<name>A0ABU5F5C4_9BACT</name>
<dbReference type="PANTHER" id="PTHR12904:SF23">
    <property type="entry name" value="PROTEIN ZER-1 HOMOLOG"/>
    <property type="match status" value="1"/>
</dbReference>
<dbReference type="SUPFAM" id="SSF52058">
    <property type="entry name" value="L domain-like"/>
    <property type="match status" value="1"/>
</dbReference>
<dbReference type="Proteomes" id="UP001272242">
    <property type="component" value="Unassembled WGS sequence"/>
</dbReference>
<evidence type="ECO:0000313" key="2">
    <source>
        <dbReference type="Proteomes" id="UP001272242"/>
    </source>
</evidence>
<organism evidence="1 2">
    <name type="scientific">Gemmata algarum</name>
    <dbReference type="NCBI Taxonomy" id="2975278"/>
    <lineage>
        <taxon>Bacteria</taxon>
        <taxon>Pseudomonadati</taxon>
        <taxon>Planctomycetota</taxon>
        <taxon>Planctomycetia</taxon>
        <taxon>Gemmatales</taxon>
        <taxon>Gemmataceae</taxon>
        <taxon>Gemmata</taxon>
    </lineage>
</organism>
<keyword evidence="2" id="KW-1185">Reference proteome</keyword>
<proteinExistence type="predicted"/>
<dbReference type="PANTHER" id="PTHR12904">
    <property type="match status" value="1"/>
</dbReference>
<dbReference type="InterPro" id="IPR032675">
    <property type="entry name" value="LRR_dom_sf"/>
</dbReference>
<comment type="caution">
    <text evidence="1">The sequence shown here is derived from an EMBL/GenBank/DDBJ whole genome shotgun (WGS) entry which is preliminary data.</text>
</comment>
<dbReference type="RefSeq" id="WP_320688334.1">
    <property type="nucleotide sequence ID" value="NZ_JAXBLV010000204.1"/>
</dbReference>
<dbReference type="NCBIfam" id="TIGR02996">
    <property type="entry name" value="rpt_mate_G_obs"/>
    <property type="match status" value="1"/>
</dbReference>
<evidence type="ECO:0000313" key="1">
    <source>
        <dbReference type="EMBL" id="MDY3562002.1"/>
    </source>
</evidence>
<accession>A0ABU5F5C4</accession>
<dbReference type="InterPro" id="IPR014338">
    <property type="entry name" value="CHP02996_rpt-companion-dom"/>
</dbReference>
<sequence>MSEEAALLRAIYAEPDDDTPRLVYADWLDENGQPGRAEFVRTQIELANRNDHTSDEYQKLNERANLLLEEHWGQWTEQFTAFSDAIRDERVAISFLRGLPESLSIMGATVKDFEIIRRLPNLRHLEIMSSPLAPAVLREIASLANLDELTTEATGFEVAWLTHLEPLPCWTHVRILEDLNARAWGAFQERRISKVTLLPPEQQRSAAIRYLRATRLNDSVRQGEPVKAVRLVQEATTDAELRLLSYLPELEEIEIAYGRETATGLEHLAGLPNLRAIHLGRANTESLVPLMKCKALERLEYIANGFSELRDEGVIGLEQLTHLQHLTLAGGRLGEATLRRVSALRELRTLDLDLGTLDDETALVGLGTLPNLQSLTLNGREYTRGEFQEFAAQVLKRADALSKPTYGLLE</sequence>
<gene>
    <name evidence="1" type="ORF">R5W23_003433</name>
</gene>
<dbReference type="InterPro" id="IPR051341">
    <property type="entry name" value="Zyg-11_UBL_adapter"/>
</dbReference>
<dbReference type="Gene3D" id="3.80.10.10">
    <property type="entry name" value="Ribonuclease Inhibitor"/>
    <property type="match status" value="1"/>
</dbReference>
<protein>
    <submittedName>
        <fullName evidence="1">TIGR02996 domain-containing protein</fullName>
    </submittedName>
</protein>